<dbReference type="SUPFAM" id="SSF48239">
    <property type="entry name" value="Terpenoid cyclases/Protein prenyltransferases"/>
    <property type="match status" value="1"/>
</dbReference>
<feature type="domain" description="Terpene synthase N-terminal" evidence="6">
    <location>
        <begin position="109"/>
        <end position="183"/>
    </location>
</feature>
<comment type="caution">
    <text evidence="8">The sequence shown here is derived from an EMBL/GenBank/DDBJ whole genome shotgun (WGS) entry which is preliminary data.</text>
</comment>
<keyword evidence="4" id="KW-0460">Magnesium</keyword>
<dbReference type="GO" id="GO:0046872">
    <property type="term" value="F:metal ion binding"/>
    <property type="evidence" value="ECO:0007669"/>
    <property type="project" value="UniProtKB-KW"/>
</dbReference>
<keyword evidence="5" id="KW-0456">Lyase</keyword>
<keyword evidence="9" id="KW-1185">Reference proteome</keyword>
<dbReference type="InterPro" id="IPR050148">
    <property type="entry name" value="Terpene_synthase-like"/>
</dbReference>
<dbReference type="GO" id="GO:0016829">
    <property type="term" value="F:lyase activity"/>
    <property type="evidence" value="ECO:0007669"/>
    <property type="project" value="UniProtKB-KW"/>
</dbReference>
<dbReference type="Gene3D" id="1.10.600.10">
    <property type="entry name" value="Farnesyl Diphosphate Synthase"/>
    <property type="match status" value="1"/>
</dbReference>
<dbReference type="InterPro" id="IPR001906">
    <property type="entry name" value="Terpene_synth_N"/>
</dbReference>
<keyword evidence="3" id="KW-0479">Metal-binding</keyword>
<dbReference type="InterPro" id="IPR008949">
    <property type="entry name" value="Isoprenoid_synthase_dom_sf"/>
</dbReference>
<protein>
    <submittedName>
        <fullName evidence="8">Uncharacterized protein</fullName>
    </submittedName>
</protein>
<evidence type="ECO:0000313" key="8">
    <source>
        <dbReference type="EMBL" id="KAL3649970.1"/>
    </source>
</evidence>
<comment type="cofactor">
    <cofactor evidence="1">
        <name>Mg(2+)</name>
        <dbReference type="ChEBI" id="CHEBI:18420"/>
    </cofactor>
</comment>
<dbReference type="PANTHER" id="PTHR31225">
    <property type="entry name" value="OS04G0344100 PROTEIN-RELATED"/>
    <property type="match status" value="1"/>
</dbReference>
<dbReference type="Proteomes" id="UP001632038">
    <property type="component" value="Unassembled WGS sequence"/>
</dbReference>
<dbReference type="InterPro" id="IPR044814">
    <property type="entry name" value="Terpene_cyclase_plant_C1"/>
</dbReference>
<evidence type="ECO:0000256" key="4">
    <source>
        <dbReference type="ARBA" id="ARBA00022842"/>
    </source>
</evidence>
<evidence type="ECO:0000256" key="1">
    <source>
        <dbReference type="ARBA" id="ARBA00001946"/>
    </source>
</evidence>
<evidence type="ECO:0000259" key="6">
    <source>
        <dbReference type="Pfam" id="PF01397"/>
    </source>
</evidence>
<reference evidence="9" key="1">
    <citation type="journal article" date="2024" name="IScience">
        <title>Strigolactones Initiate the Formation of Haustorium-like Structures in Castilleja.</title>
        <authorList>
            <person name="Buerger M."/>
            <person name="Peterson D."/>
            <person name="Chory J."/>
        </authorList>
    </citation>
    <scope>NUCLEOTIDE SEQUENCE [LARGE SCALE GENOMIC DNA]</scope>
</reference>
<dbReference type="AlphaFoldDB" id="A0ABD3E666"/>
<dbReference type="PANTHER" id="PTHR31225:SF253">
    <property type="entry name" value="SESQUITERPENE SYNTHASE 31"/>
    <property type="match status" value="1"/>
</dbReference>
<feature type="domain" description="Terpene synthase metal-binding" evidence="7">
    <location>
        <begin position="242"/>
        <end position="481"/>
    </location>
</feature>
<dbReference type="Gene3D" id="1.50.10.130">
    <property type="entry name" value="Terpene synthase, N-terminal domain"/>
    <property type="match status" value="1"/>
</dbReference>
<dbReference type="Pfam" id="PF01397">
    <property type="entry name" value="Terpene_synth"/>
    <property type="match status" value="1"/>
</dbReference>
<evidence type="ECO:0000259" key="7">
    <source>
        <dbReference type="Pfam" id="PF03936"/>
    </source>
</evidence>
<evidence type="ECO:0000256" key="2">
    <source>
        <dbReference type="ARBA" id="ARBA00004721"/>
    </source>
</evidence>
<organism evidence="8 9">
    <name type="scientific">Castilleja foliolosa</name>
    <dbReference type="NCBI Taxonomy" id="1961234"/>
    <lineage>
        <taxon>Eukaryota</taxon>
        <taxon>Viridiplantae</taxon>
        <taxon>Streptophyta</taxon>
        <taxon>Embryophyta</taxon>
        <taxon>Tracheophyta</taxon>
        <taxon>Spermatophyta</taxon>
        <taxon>Magnoliopsida</taxon>
        <taxon>eudicotyledons</taxon>
        <taxon>Gunneridae</taxon>
        <taxon>Pentapetalae</taxon>
        <taxon>asterids</taxon>
        <taxon>lamiids</taxon>
        <taxon>Lamiales</taxon>
        <taxon>Orobanchaceae</taxon>
        <taxon>Pedicularideae</taxon>
        <taxon>Castillejinae</taxon>
        <taxon>Castilleja</taxon>
    </lineage>
</organism>
<dbReference type="FunFam" id="1.10.600.10:FF:000007">
    <property type="entry name" value="Isoprene synthase, chloroplastic"/>
    <property type="match status" value="1"/>
</dbReference>
<dbReference type="SUPFAM" id="SSF48576">
    <property type="entry name" value="Terpenoid synthases"/>
    <property type="match status" value="1"/>
</dbReference>
<gene>
    <name evidence="8" type="ORF">CASFOL_006373</name>
</gene>
<evidence type="ECO:0000256" key="5">
    <source>
        <dbReference type="ARBA" id="ARBA00023239"/>
    </source>
</evidence>
<name>A0ABD3E666_9LAMI</name>
<dbReference type="EMBL" id="JAVIJP010000007">
    <property type="protein sequence ID" value="KAL3649970.1"/>
    <property type="molecule type" value="Genomic_DNA"/>
</dbReference>
<proteinExistence type="predicted"/>
<dbReference type="InterPro" id="IPR005630">
    <property type="entry name" value="Terpene_synthase_metal-bd"/>
</dbReference>
<dbReference type="InterPro" id="IPR008930">
    <property type="entry name" value="Terpenoid_cyclase/PrenylTrfase"/>
</dbReference>
<dbReference type="SFLD" id="SFLDG01019">
    <property type="entry name" value="Terpene_Cyclase_Like_1_C_Termi"/>
    <property type="match status" value="1"/>
</dbReference>
<comment type="pathway">
    <text evidence="2">Secondary metabolite biosynthesis; terpenoid biosynthesis.</text>
</comment>
<sequence>MVSPISMQVDGSSRNVRPPMTSFSPSIWADTFTNFKYDPLEQEKYGEAIEALKKETRSKLLAAKSGELIKLTDIIVRLGLAYHFETEIKEKIETIYNDFNGARMQTMTCVFEKFKDEENKFKESVKNDVEGLLSLYEAAHIRVHGEDILEEAVAFTTHHLKLILSQGLIVISPGLQDKVTRALDQPHCRGARITEIRVYISTYENDIESRDESFLKLSKLNFNFLQNLYKKEICELTGWWNKFDLKSKLTYARDILVECYFWGVCFNFEPEYSYVRKMTAISAQMATIMDDTYDNYGTLEENQLFTDVLERWDMNEIDILPDYMKTVFQFVVSIYEDVERDAAEQGKSFAAPYFKEAIQQLGRAYNKEQIWTMERQMPPLEEYVTNSVITSCIFVMLTSILPGIKSATKQTADWLMSWPQILISTAKLGRLLDDLASQEVPREREGKLLTVVDCYMKEHPGVSKQATLAKFREGVENRWKDIIHNMKEKAKWVDPGTNEMVELFLNYARNASVTYKDSDGFSNPEKSWAPQIAATFVDPIVI</sequence>
<accession>A0ABD3E666</accession>
<dbReference type="InterPro" id="IPR034741">
    <property type="entry name" value="Terpene_cyclase-like_1_C"/>
</dbReference>
<dbReference type="InterPro" id="IPR036965">
    <property type="entry name" value="Terpene_synth_N_sf"/>
</dbReference>
<dbReference type="Pfam" id="PF03936">
    <property type="entry name" value="Terpene_synth_C"/>
    <property type="match status" value="1"/>
</dbReference>
<dbReference type="CDD" id="cd00684">
    <property type="entry name" value="Terpene_cyclase_plant_C1"/>
    <property type="match status" value="1"/>
</dbReference>
<evidence type="ECO:0000256" key="3">
    <source>
        <dbReference type="ARBA" id="ARBA00022723"/>
    </source>
</evidence>
<dbReference type="SFLD" id="SFLDS00005">
    <property type="entry name" value="Isoprenoid_Synthase_Type_I"/>
    <property type="match status" value="1"/>
</dbReference>
<evidence type="ECO:0000313" key="9">
    <source>
        <dbReference type="Proteomes" id="UP001632038"/>
    </source>
</evidence>